<dbReference type="PANTHER" id="PTHR47990">
    <property type="entry name" value="2-OXOGLUTARATE (2OG) AND FE(II)-DEPENDENT OXYGENASE SUPERFAMILY PROTEIN-RELATED"/>
    <property type="match status" value="1"/>
</dbReference>
<organism evidence="4 5">
    <name type="scientific">Schizopora paradoxa</name>
    <dbReference type="NCBI Taxonomy" id="27342"/>
    <lineage>
        <taxon>Eukaryota</taxon>
        <taxon>Fungi</taxon>
        <taxon>Dikarya</taxon>
        <taxon>Basidiomycota</taxon>
        <taxon>Agaricomycotina</taxon>
        <taxon>Agaricomycetes</taxon>
        <taxon>Hymenochaetales</taxon>
        <taxon>Schizoporaceae</taxon>
        <taxon>Schizopora</taxon>
    </lineage>
</organism>
<feature type="domain" description="Fe2OG dioxygenase" evidence="3">
    <location>
        <begin position="183"/>
        <end position="309"/>
    </location>
</feature>
<keyword evidence="5" id="KW-1185">Reference proteome</keyword>
<dbReference type="InterPro" id="IPR044861">
    <property type="entry name" value="IPNS-like_FE2OG_OXY"/>
</dbReference>
<dbReference type="InterPro" id="IPR026992">
    <property type="entry name" value="DIOX_N"/>
</dbReference>
<dbReference type="InterPro" id="IPR050231">
    <property type="entry name" value="Iron_ascorbate_oxido_reductase"/>
</dbReference>
<dbReference type="InterPro" id="IPR005123">
    <property type="entry name" value="Oxoglu/Fe-dep_dioxygenase_dom"/>
</dbReference>
<dbReference type="InterPro" id="IPR027443">
    <property type="entry name" value="IPNS-like_sf"/>
</dbReference>
<keyword evidence="1" id="KW-0560">Oxidoreductase</keyword>
<dbReference type="OrthoDB" id="288590at2759"/>
<name>A0A0H2RL12_9AGAM</name>
<dbReference type="GO" id="GO:0016491">
    <property type="term" value="F:oxidoreductase activity"/>
    <property type="evidence" value="ECO:0007669"/>
    <property type="project" value="UniProtKB-KW"/>
</dbReference>
<evidence type="ECO:0000256" key="1">
    <source>
        <dbReference type="RuleBase" id="RU003682"/>
    </source>
</evidence>
<dbReference type="AlphaFoldDB" id="A0A0H2RL12"/>
<reference evidence="4 5" key="1">
    <citation type="submission" date="2015-04" db="EMBL/GenBank/DDBJ databases">
        <title>Complete genome sequence of Schizopora paradoxa KUC8140, a cosmopolitan wood degrader in East Asia.</title>
        <authorList>
            <consortium name="DOE Joint Genome Institute"/>
            <person name="Min B."/>
            <person name="Park H."/>
            <person name="Jang Y."/>
            <person name="Kim J.-J."/>
            <person name="Kim K.H."/>
            <person name="Pangilinan J."/>
            <person name="Lipzen A."/>
            <person name="Riley R."/>
            <person name="Grigoriev I.V."/>
            <person name="Spatafora J.W."/>
            <person name="Choi I.-G."/>
        </authorList>
    </citation>
    <scope>NUCLEOTIDE SEQUENCE [LARGE SCALE GENOMIC DNA]</scope>
    <source>
        <strain evidence="4 5">KUC8140</strain>
    </source>
</reference>
<dbReference type="Pfam" id="PF03171">
    <property type="entry name" value="2OG-FeII_Oxy"/>
    <property type="match status" value="1"/>
</dbReference>
<dbReference type="PROSITE" id="PS51471">
    <property type="entry name" value="FE2OG_OXY"/>
    <property type="match status" value="1"/>
</dbReference>
<gene>
    <name evidence="4" type="ORF">SCHPADRAFT_839318</name>
</gene>
<feature type="region of interest" description="Disordered" evidence="2">
    <location>
        <begin position="196"/>
        <end position="217"/>
    </location>
</feature>
<proteinExistence type="inferred from homology"/>
<evidence type="ECO:0000259" key="3">
    <source>
        <dbReference type="PROSITE" id="PS51471"/>
    </source>
</evidence>
<dbReference type="SUPFAM" id="SSF51197">
    <property type="entry name" value="Clavaminate synthase-like"/>
    <property type="match status" value="1"/>
</dbReference>
<dbReference type="InParanoid" id="A0A0H2RL12"/>
<dbReference type="Pfam" id="PF14226">
    <property type="entry name" value="DIOX_N"/>
    <property type="match status" value="1"/>
</dbReference>
<dbReference type="Proteomes" id="UP000053477">
    <property type="component" value="Unassembled WGS sequence"/>
</dbReference>
<keyword evidence="1" id="KW-0479">Metal-binding</keyword>
<protein>
    <submittedName>
        <fullName evidence="4">Clavaminate synthase-like protein</fullName>
    </submittedName>
</protein>
<comment type="similarity">
    <text evidence="1">Belongs to the iron/ascorbate-dependent oxidoreductase family.</text>
</comment>
<accession>A0A0H2RL12</accession>
<evidence type="ECO:0000313" key="4">
    <source>
        <dbReference type="EMBL" id="KLO05496.1"/>
    </source>
</evidence>
<dbReference type="GO" id="GO:0046872">
    <property type="term" value="F:metal ion binding"/>
    <property type="evidence" value="ECO:0007669"/>
    <property type="project" value="UniProtKB-KW"/>
</dbReference>
<dbReference type="Gene3D" id="2.60.120.330">
    <property type="entry name" value="B-lactam Antibiotic, Isopenicillin N Synthase, Chain"/>
    <property type="match status" value="1"/>
</dbReference>
<keyword evidence="1" id="KW-0408">Iron</keyword>
<evidence type="ECO:0000256" key="2">
    <source>
        <dbReference type="SAM" id="MobiDB-lite"/>
    </source>
</evidence>
<evidence type="ECO:0000313" key="5">
    <source>
        <dbReference type="Proteomes" id="UP000053477"/>
    </source>
</evidence>
<dbReference type="EMBL" id="KQ086300">
    <property type="protein sequence ID" value="KLO05496.1"/>
    <property type="molecule type" value="Genomic_DNA"/>
</dbReference>
<sequence length="389" mass="42859">MPVAGIDLANPPFPNNVPTHPLLVIDYTLIKSGDKPEIERLWKAATELGFWYLKNHGTEHEVNEMFEMGAETLKLPLDEKMKFEQGDEGKSFGYKMAGALVSDEHGTPDTVEFLNISKDDALAFPAVAHRTYPSTVNARMFSTVKPFVQKSLEVNETILAVLEDKLRLPEGALRACHPNTQFSYSEARCIRNPPKLRDDEAEVSPSPNDDPNSTKKAKIALGPHSDFGSLTILHNRLGGLQVLPPGLPASDESSWSYVLPMPGHAICNIGDSLAILSGGILRSNIHRVVSPPGEQAYHARWSLVFFTRPGNGVRLGAFSEKSDLIKAAMERMQPELKSVFESNVTAGEWVNKRNRLGRVNNRKGPETYRAGAGVDIVQVQSQQQAQTRA</sequence>
<dbReference type="STRING" id="27342.A0A0H2RL12"/>